<dbReference type="Gene3D" id="3.40.50.1000">
    <property type="entry name" value="HAD superfamily/HAD-like"/>
    <property type="match status" value="1"/>
</dbReference>
<proteinExistence type="predicted"/>
<name>A0A1G2LRD0_9BACT</name>
<dbReference type="Gene3D" id="1.10.150.240">
    <property type="entry name" value="Putative phosphatase, domain 2"/>
    <property type="match status" value="1"/>
</dbReference>
<dbReference type="InterPro" id="IPR036412">
    <property type="entry name" value="HAD-like_sf"/>
</dbReference>
<protein>
    <recommendedName>
        <fullName evidence="3">Haloacid dehalogenase</fullName>
    </recommendedName>
</protein>
<dbReference type="AlphaFoldDB" id="A0A1G2LRD0"/>
<dbReference type="InterPro" id="IPR023198">
    <property type="entry name" value="PGP-like_dom2"/>
</dbReference>
<dbReference type="SUPFAM" id="SSF56784">
    <property type="entry name" value="HAD-like"/>
    <property type="match status" value="1"/>
</dbReference>
<reference evidence="1 2" key="1">
    <citation type="journal article" date="2016" name="Nat. Commun.">
        <title>Thousands of microbial genomes shed light on interconnected biogeochemical processes in an aquifer system.</title>
        <authorList>
            <person name="Anantharaman K."/>
            <person name="Brown C.T."/>
            <person name="Hug L.A."/>
            <person name="Sharon I."/>
            <person name="Castelle C.J."/>
            <person name="Probst A.J."/>
            <person name="Thomas B.C."/>
            <person name="Singh A."/>
            <person name="Wilkins M.J."/>
            <person name="Karaoz U."/>
            <person name="Brodie E.L."/>
            <person name="Williams K.H."/>
            <person name="Hubbard S.S."/>
            <person name="Banfield J.F."/>
        </authorList>
    </citation>
    <scope>NUCLEOTIDE SEQUENCE [LARGE SCALE GENOMIC DNA]</scope>
</reference>
<evidence type="ECO:0000313" key="2">
    <source>
        <dbReference type="Proteomes" id="UP000177171"/>
    </source>
</evidence>
<dbReference type="CDD" id="cd01427">
    <property type="entry name" value="HAD_like"/>
    <property type="match status" value="1"/>
</dbReference>
<dbReference type="Proteomes" id="UP000177171">
    <property type="component" value="Unassembled WGS sequence"/>
</dbReference>
<evidence type="ECO:0008006" key="3">
    <source>
        <dbReference type="Google" id="ProtNLM"/>
    </source>
</evidence>
<comment type="caution">
    <text evidence="1">The sequence shown here is derived from an EMBL/GenBank/DDBJ whole genome shotgun (WGS) entry which is preliminary data.</text>
</comment>
<dbReference type="Pfam" id="PF00702">
    <property type="entry name" value="Hydrolase"/>
    <property type="match status" value="1"/>
</dbReference>
<evidence type="ECO:0000313" key="1">
    <source>
        <dbReference type="EMBL" id="OHA13419.1"/>
    </source>
</evidence>
<gene>
    <name evidence="1" type="ORF">A3G49_01090</name>
</gene>
<dbReference type="EMBL" id="MHQY01000028">
    <property type="protein sequence ID" value="OHA13419.1"/>
    <property type="molecule type" value="Genomic_DNA"/>
</dbReference>
<organism evidence="1 2">
    <name type="scientific">Candidatus Sungbacteria bacterium RIFCSPLOWO2_12_FULL_41_11</name>
    <dbReference type="NCBI Taxonomy" id="1802286"/>
    <lineage>
        <taxon>Bacteria</taxon>
        <taxon>Candidatus Sungiibacteriota</taxon>
    </lineage>
</organism>
<accession>A0A1G2LRD0</accession>
<dbReference type="InterPro" id="IPR023214">
    <property type="entry name" value="HAD_sf"/>
</dbReference>
<sequence length="279" mass="32871">MVIDAVLLFCYALFRYFKNKNEARMDVFVFDGDDTLWMNEWQYSEAYANFLSYMYKVFENKAPALHLIWERYFLIESELYKEWGVKRGRVAEAMVRMYQDLCKRVKFEYGEDAHSIEHEEQIRKIGDQPFDYERLKWSSGAKEVLGKLKNDGHTLCFLSSYDKKVFSKKAEFLGLHEFFDEKHVRITEFKKTKEDFIAVSGWCEKCSASSSAWYAVGNGESDVRPALEISERWRGIYIPHGSTSQYFRGKRGMDYWTSISIEHPRAVTIRTIGELLTVV</sequence>